<dbReference type="Pfam" id="PF02458">
    <property type="entry name" value="Transferase"/>
    <property type="match status" value="1"/>
</dbReference>
<comment type="caution">
    <text evidence="4">The sequence shown here is derived from an EMBL/GenBank/DDBJ whole genome shotgun (WGS) entry which is preliminary data.</text>
</comment>
<gene>
    <name evidence="4" type="ORF">CASFOL_001015</name>
</gene>
<dbReference type="Proteomes" id="UP001632038">
    <property type="component" value="Unassembled WGS sequence"/>
</dbReference>
<dbReference type="PANTHER" id="PTHR31147">
    <property type="entry name" value="ACYL TRANSFERASE 4"/>
    <property type="match status" value="1"/>
</dbReference>
<reference evidence="5" key="1">
    <citation type="journal article" date="2024" name="IScience">
        <title>Strigolactones Initiate the Formation of Haustorium-like Structures in Castilleja.</title>
        <authorList>
            <person name="Buerger M."/>
            <person name="Peterson D."/>
            <person name="Chory J."/>
        </authorList>
    </citation>
    <scope>NUCLEOTIDE SEQUENCE [LARGE SCALE GENOMIC DNA]</scope>
</reference>
<evidence type="ECO:0000313" key="5">
    <source>
        <dbReference type="Proteomes" id="UP001632038"/>
    </source>
</evidence>
<dbReference type="GO" id="GO:0016746">
    <property type="term" value="F:acyltransferase activity"/>
    <property type="evidence" value="ECO:0007669"/>
    <property type="project" value="UniProtKB-KW"/>
</dbReference>
<dbReference type="InterPro" id="IPR023213">
    <property type="entry name" value="CAT-like_dom_sf"/>
</dbReference>
<evidence type="ECO:0000256" key="2">
    <source>
        <dbReference type="ARBA" id="ARBA00022679"/>
    </source>
</evidence>
<dbReference type="EMBL" id="JAVIJP010000002">
    <property type="protein sequence ID" value="KAL3655229.1"/>
    <property type="molecule type" value="Genomic_DNA"/>
</dbReference>
<sequence length="428" mass="47598">MKFSVTRISRGLVAPSGPTPSGVLELSAIDKLPVLRGNVQTLHVYKHGPGAANVIRQALSKALVSYYPLAGRLRFSDHNRELIQVACSGDGVWFVEALADCTLDDVAYFDDAMSIPYDELLPVRPQENDGLDPLVQMQVTQFGCNGFVVGLTFCHTICDGLGAAQFLNAVGELARGAEQPSISPEWCRNFLPQRPTLPLRPISIPDYQLEPATIDLSLDKIKELKQDFRKQSGGGTCSTFEIVAAVLWRERTRAIEPQQDKMKLVFFANVRQLIQKPAPLPKGFYGNCFFPVSVTVSRDILTKDEEDEETGLSGVFQVVKLIQEAKAGLASEFLKWLMMDDVEVEEGDPFRPELEYGTLFMSEWDRLGFKEVDYGWGKPVHIVPIQGSSVMPVGLVCSPPAPASGIRMRTWCVQQHHTERLLRSMDRL</sequence>
<dbReference type="PANTHER" id="PTHR31147:SF1">
    <property type="entry name" value="ACYL TRANSFERASE 4"/>
    <property type="match status" value="1"/>
</dbReference>
<keyword evidence="5" id="KW-1185">Reference proteome</keyword>
<organism evidence="4 5">
    <name type="scientific">Castilleja foliolosa</name>
    <dbReference type="NCBI Taxonomy" id="1961234"/>
    <lineage>
        <taxon>Eukaryota</taxon>
        <taxon>Viridiplantae</taxon>
        <taxon>Streptophyta</taxon>
        <taxon>Embryophyta</taxon>
        <taxon>Tracheophyta</taxon>
        <taxon>Spermatophyta</taxon>
        <taxon>Magnoliopsida</taxon>
        <taxon>eudicotyledons</taxon>
        <taxon>Gunneridae</taxon>
        <taxon>Pentapetalae</taxon>
        <taxon>asterids</taxon>
        <taxon>lamiids</taxon>
        <taxon>Lamiales</taxon>
        <taxon>Orobanchaceae</taxon>
        <taxon>Pedicularideae</taxon>
        <taxon>Castillejinae</taxon>
        <taxon>Castilleja</taxon>
    </lineage>
</organism>
<dbReference type="SUPFAM" id="SSF52777">
    <property type="entry name" value="CoA-dependent acyltransferases"/>
    <property type="match status" value="1"/>
</dbReference>
<evidence type="ECO:0000256" key="3">
    <source>
        <dbReference type="ARBA" id="ARBA00023315"/>
    </source>
</evidence>
<dbReference type="InterPro" id="IPR050898">
    <property type="entry name" value="Plant_acyltransferase"/>
</dbReference>
<dbReference type="Gene3D" id="3.30.559.10">
    <property type="entry name" value="Chloramphenicol acetyltransferase-like domain"/>
    <property type="match status" value="2"/>
</dbReference>
<keyword evidence="3" id="KW-0012">Acyltransferase</keyword>
<comment type="similarity">
    <text evidence="1">Belongs to the plant acyltransferase family.</text>
</comment>
<name>A0ABD3ELY3_9LAMI</name>
<keyword evidence="2" id="KW-0808">Transferase</keyword>
<dbReference type="AlphaFoldDB" id="A0ABD3ELY3"/>
<proteinExistence type="inferred from homology"/>
<protein>
    <submittedName>
        <fullName evidence="4">Uncharacterized protein</fullName>
    </submittedName>
</protein>
<accession>A0ABD3ELY3</accession>
<evidence type="ECO:0000256" key="1">
    <source>
        <dbReference type="ARBA" id="ARBA00009861"/>
    </source>
</evidence>
<evidence type="ECO:0000313" key="4">
    <source>
        <dbReference type="EMBL" id="KAL3655229.1"/>
    </source>
</evidence>